<evidence type="ECO:0000256" key="2">
    <source>
        <dbReference type="ARBA" id="ARBA00022475"/>
    </source>
</evidence>
<keyword evidence="5 8" id="KW-0472">Membrane</keyword>
<reference evidence="9 10" key="1">
    <citation type="submission" date="2023-03" db="EMBL/GenBank/DDBJ databases">
        <title>Genome insight into feeding habits of ladybird beetles.</title>
        <authorList>
            <person name="Li H.-S."/>
            <person name="Huang Y.-H."/>
            <person name="Pang H."/>
        </authorList>
    </citation>
    <scope>NUCLEOTIDE SEQUENCE [LARGE SCALE GENOMIC DNA]</scope>
    <source>
        <strain evidence="9">SYSU_2023b</strain>
        <tissue evidence="9">Whole body</tissue>
    </source>
</reference>
<dbReference type="GO" id="GO:0005886">
    <property type="term" value="C:plasma membrane"/>
    <property type="evidence" value="ECO:0007669"/>
    <property type="project" value="UniProtKB-SubCell"/>
</dbReference>
<comment type="subcellular location">
    <subcellularLocation>
        <location evidence="1">Cell membrane</location>
        <topology evidence="1">Multi-pass membrane protein</topology>
    </subcellularLocation>
</comment>
<comment type="caution">
    <text evidence="9">The sequence shown here is derived from an EMBL/GenBank/DDBJ whole genome shotgun (WGS) entry which is preliminary data.</text>
</comment>
<protein>
    <recommendedName>
        <fullName evidence="11">Ionotropic receptor</fullName>
    </recommendedName>
</protein>
<feature type="transmembrane region" description="Helical" evidence="8">
    <location>
        <begin position="217"/>
        <end position="233"/>
    </location>
</feature>
<dbReference type="PANTHER" id="PTHR42643">
    <property type="entry name" value="IONOTROPIC RECEPTOR 20A-RELATED"/>
    <property type="match status" value="1"/>
</dbReference>
<keyword evidence="4 8" id="KW-1133">Transmembrane helix</keyword>
<keyword evidence="6" id="KW-0675">Receptor</keyword>
<dbReference type="InterPro" id="IPR052192">
    <property type="entry name" value="Insect_Ionotropic_Sensory_Rcpt"/>
</dbReference>
<sequence>MSMRTRKIITIAPYEQYKVEHKRVNSTLLIESGFCDDQYSLHRNFFPFKNYRNWRKRTITIVYSPTEAYSRCGKCKKPGISIEFITLILKHLNIPHKFLRGSLKSIEDIMKRHDFLFGALVLKPPVIFDMTIPFAEDVLYFYVARSEQIDRWRYILLVFSPTAWMYFVLSFLATVAVLISMKHINEQSENIDIIQFIFIIFLGRIKRYRTRVVSREILVFCMVFFSAMLNYLFCSRLTYILNGITFEKGVESFEDIANQGFSIGVTQKQDIEWVKMLPEFRHYTEKNFVYCTESLNCHFRTKRYRNFAFLSGRRSMSAFKMILNDRDSGIPFLKFLNRPFMTVKIVSAVRKGHPLLPIIDKNLEYLIESGITGKIIEKYEVPTYEIPTLEPIQSLGLRHFVAAFMILSVGLTLSFLVFLMEIRKGKYSTRGNRRARILN</sequence>
<dbReference type="AlphaFoldDB" id="A0AAW1V419"/>
<evidence type="ECO:0000256" key="8">
    <source>
        <dbReference type="SAM" id="Phobius"/>
    </source>
</evidence>
<evidence type="ECO:0000313" key="9">
    <source>
        <dbReference type="EMBL" id="KAK9886861.1"/>
    </source>
</evidence>
<dbReference type="Proteomes" id="UP001431783">
    <property type="component" value="Unassembled WGS sequence"/>
</dbReference>
<feature type="transmembrane region" description="Helical" evidence="8">
    <location>
        <begin position="154"/>
        <end position="181"/>
    </location>
</feature>
<feature type="transmembrane region" description="Helical" evidence="8">
    <location>
        <begin position="187"/>
        <end position="205"/>
    </location>
</feature>
<proteinExistence type="predicted"/>
<evidence type="ECO:0000313" key="10">
    <source>
        <dbReference type="Proteomes" id="UP001431783"/>
    </source>
</evidence>
<dbReference type="EMBL" id="JARQZJ010000102">
    <property type="protein sequence ID" value="KAK9886861.1"/>
    <property type="molecule type" value="Genomic_DNA"/>
</dbReference>
<evidence type="ECO:0000256" key="1">
    <source>
        <dbReference type="ARBA" id="ARBA00004651"/>
    </source>
</evidence>
<name>A0AAW1V419_9CUCU</name>
<feature type="transmembrane region" description="Helical" evidence="8">
    <location>
        <begin position="400"/>
        <end position="420"/>
    </location>
</feature>
<organism evidence="9 10">
    <name type="scientific">Henosepilachna vigintioctopunctata</name>
    <dbReference type="NCBI Taxonomy" id="420089"/>
    <lineage>
        <taxon>Eukaryota</taxon>
        <taxon>Metazoa</taxon>
        <taxon>Ecdysozoa</taxon>
        <taxon>Arthropoda</taxon>
        <taxon>Hexapoda</taxon>
        <taxon>Insecta</taxon>
        <taxon>Pterygota</taxon>
        <taxon>Neoptera</taxon>
        <taxon>Endopterygota</taxon>
        <taxon>Coleoptera</taxon>
        <taxon>Polyphaga</taxon>
        <taxon>Cucujiformia</taxon>
        <taxon>Coccinelloidea</taxon>
        <taxon>Coccinellidae</taxon>
        <taxon>Epilachninae</taxon>
        <taxon>Epilachnini</taxon>
        <taxon>Henosepilachna</taxon>
    </lineage>
</organism>
<keyword evidence="2" id="KW-1003">Cell membrane</keyword>
<dbReference type="PANTHER" id="PTHR42643:SF30">
    <property type="entry name" value="IONOTROPIC RECEPTOR 40A-RELATED"/>
    <property type="match status" value="1"/>
</dbReference>
<evidence type="ECO:0000256" key="4">
    <source>
        <dbReference type="ARBA" id="ARBA00022989"/>
    </source>
</evidence>
<dbReference type="SUPFAM" id="SSF53850">
    <property type="entry name" value="Periplasmic binding protein-like II"/>
    <property type="match status" value="1"/>
</dbReference>
<keyword evidence="3 8" id="KW-0812">Transmembrane</keyword>
<keyword evidence="10" id="KW-1185">Reference proteome</keyword>
<accession>A0AAW1V419</accession>
<evidence type="ECO:0008006" key="11">
    <source>
        <dbReference type="Google" id="ProtNLM"/>
    </source>
</evidence>
<evidence type="ECO:0000256" key="6">
    <source>
        <dbReference type="ARBA" id="ARBA00023170"/>
    </source>
</evidence>
<keyword evidence="7" id="KW-0325">Glycoprotein</keyword>
<evidence type="ECO:0000256" key="5">
    <source>
        <dbReference type="ARBA" id="ARBA00023136"/>
    </source>
</evidence>
<gene>
    <name evidence="9" type="ORF">WA026_018510</name>
</gene>
<evidence type="ECO:0000256" key="3">
    <source>
        <dbReference type="ARBA" id="ARBA00022692"/>
    </source>
</evidence>
<evidence type="ECO:0000256" key="7">
    <source>
        <dbReference type="ARBA" id="ARBA00023180"/>
    </source>
</evidence>